<keyword evidence="3" id="KW-1185">Reference proteome</keyword>
<evidence type="ECO:0000313" key="3">
    <source>
        <dbReference type="Proteomes" id="UP001172082"/>
    </source>
</evidence>
<comment type="caution">
    <text evidence="2">The sequence shown here is derived from an EMBL/GenBank/DDBJ whole genome shotgun (WGS) entry which is preliminary data.</text>
</comment>
<dbReference type="PANTHER" id="PTHR43861:SF1">
    <property type="entry name" value="TRANS-ACONITATE 2-METHYLTRANSFERASE"/>
    <property type="match status" value="1"/>
</dbReference>
<feature type="domain" description="Methyltransferase" evidence="1">
    <location>
        <begin position="52"/>
        <end position="175"/>
    </location>
</feature>
<name>A0ABT8KPK9_9BACT</name>
<protein>
    <submittedName>
        <fullName evidence="2">Methyltransferase domain-containing protein</fullName>
    </submittedName>
</protein>
<dbReference type="InterPro" id="IPR025714">
    <property type="entry name" value="Methyltranfer_dom"/>
</dbReference>
<reference evidence="2" key="1">
    <citation type="submission" date="2023-06" db="EMBL/GenBank/DDBJ databases">
        <title>Genomic of Parafulvivirga corallium.</title>
        <authorList>
            <person name="Wang G."/>
        </authorList>
    </citation>
    <scope>NUCLEOTIDE SEQUENCE</scope>
    <source>
        <strain evidence="2">BMA10</strain>
    </source>
</reference>
<dbReference type="Pfam" id="PF13847">
    <property type="entry name" value="Methyltransf_31"/>
    <property type="match status" value="1"/>
</dbReference>
<dbReference type="Gene3D" id="3.40.50.150">
    <property type="entry name" value="Vaccinia Virus protein VP39"/>
    <property type="match status" value="1"/>
</dbReference>
<dbReference type="PANTHER" id="PTHR43861">
    <property type="entry name" value="TRANS-ACONITATE 2-METHYLTRANSFERASE-RELATED"/>
    <property type="match status" value="1"/>
</dbReference>
<organism evidence="2 3">
    <name type="scientific">Splendidivirga corallicola</name>
    <dbReference type="NCBI Taxonomy" id="3051826"/>
    <lineage>
        <taxon>Bacteria</taxon>
        <taxon>Pseudomonadati</taxon>
        <taxon>Bacteroidota</taxon>
        <taxon>Cytophagia</taxon>
        <taxon>Cytophagales</taxon>
        <taxon>Splendidivirgaceae</taxon>
        <taxon>Splendidivirga</taxon>
    </lineage>
</organism>
<proteinExistence type="predicted"/>
<dbReference type="RefSeq" id="WP_346752696.1">
    <property type="nucleotide sequence ID" value="NZ_JAUJEA010000005.1"/>
</dbReference>
<dbReference type="CDD" id="cd02440">
    <property type="entry name" value="AdoMet_MTases"/>
    <property type="match status" value="1"/>
</dbReference>
<evidence type="ECO:0000259" key="1">
    <source>
        <dbReference type="Pfam" id="PF13847"/>
    </source>
</evidence>
<keyword evidence="2" id="KW-0489">Methyltransferase</keyword>
<dbReference type="Proteomes" id="UP001172082">
    <property type="component" value="Unassembled WGS sequence"/>
</dbReference>
<evidence type="ECO:0000313" key="2">
    <source>
        <dbReference type="EMBL" id="MDN5202674.1"/>
    </source>
</evidence>
<sequence length="256" mass="29059">METLEKSVVTSMDGSDNELFPFLPYILQDLWEIGASPEIIINLVRKHTTNYSNLSALDLGCGKGAVSIKLAKEFDCNCLGIDAIKEFINEANNKAKEYGVDHLCQFKTEDIRESIKVLPTFDVIILGAIGPVLGDYYSTLTKLSKCLNQGGVIIIDDSYLDQEGECSNPLIQKKEIMLQQIRDSGMQLIDEVIIQEDEMKNSNDHIFENLKKRCYELIEKHPAKIKLFENYIKEQEDENEVLESEVVSSTMLIRRN</sequence>
<dbReference type="InterPro" id="IPR029063">
    <property type="entry name" value="SAM-dependent_MTases_sf"/>
</dbReference>
<dbReference type="GO" id="GO:0032259">
    <property type="term" value="P:methylation"/>
    <property type="evidence" value="ECO:0007669"/>
    <property type="project" value="UniProtKB-KW"/>
</dbReference>
<accession>A0ABT8KPK9</accession>
<dbReference type="GO" id="GO:0008168">
    <property type="term" value="F:methyltransferase activity"/>
    <property type="evidence" value="ECO:0007669"/>
    <property type="project" value="UniProtKB-KW"/>
</dbReference>
<dbReference type="EMBL" id="JAUJEA010000005">
    <property type="protein sequence ID" value="MDN5202674.1"/>
    <property type="molecule type" value="Genomic_DNA"/>
</dbReference>
<keyword evidence="2" id="KW-0808">Transferase</keyword>
<dbReference type="SUPFAM" id="SSF53335">
    <property type="entry name" value="S-adenosyl-L-methionine-dependent methyltransferases"/>
    <property type="match status" value="1"/>
</dbReference>
<gene>
    <name evidence="2" type="ORF">QQ008_14895</name>
</gene>